<feature type="region of interest" description="Disordered" evidence="1">
    <location>
        <begin position="259"/>
        <end position="286"/>
    </location>
</feature>
<accession>A0AAP0KB58</accession>
<dbReference type="Proteomes" id="UP001419268">
    <property type="component" value="Unassembled WGS sequence"/>
</dbReference>
<reference evidence="2 3" key="1">
    <citation type="submission" date="2024-01" db="EMBL/GenBank/DDBJ databases">
        <title>Genome assemblies of Stephania.</title>
        <authorList>
            <person name="Yang L."/>
        </authorList>
    </citation>
    <scope>NUCLEOTIDE SEQUENCE [LARGE SCALE GENOMIC DNA]</scope>
    <source>
        <strain evidence="2">JXDWG</strain>
        <tissue evidence="2">Leaf</tissue>
    </source>
</reference>
<dbReference type="AlphaFoldDB" id="A0AAP0KB58"/>
<feature type="compositionally biased region" description="Basic and acidic residues" evidence="1">
    <location>
        <begin position="265"/>
        <end position="286"/>
    </location>
</feature>
<feature type="region of interest" description="Disordered" evidence="1">
    <location>
        <begin position="1"/>
        <end position="38"/>
    </location>
</feature>
<sequence length="286" mass="32549">MARRPPYKIPTDGDLDGQPQIESGEGRAPKVQGPTRPWEPPLKSLDGAMELSCSLLNSPLPPTPSAAPHEGRGGTPHIVRFPIIIEFVRYDALMHELRDLGVRSDFVTDEVWNRYHEYWASDYFKARSEKASHKRKSENARPSTGPSKHTGGTQSFRNYEDILALDKDEDDEAKLVRRYEEHTQATSDQPIDEEQLYYDAMGGLPKGACLWARVTCQEEEEICKYRQLGLRMDLGTHTSQAPPPPQPWEHHHLVRMDMACTPQQQHDDDDRDNLDSVDKEHLGDKS</sequence>
<organism evidence="2 3">
    <name type="scientific">Stephania cephalantha</name>
    <dbReference type="NCBI Taxonomy" id="152367"/>
    <lineage>
        <taxon>Eukaryota</taxon>
        <taxon>Viridiplantae</taxon>
        <taxon>Streptophyta</taxon>
        <taxon>Embryophyta</taxon>
        <taxon>Tracheophyta</taxon>
        <taxon>Spermatophyta</taxon>
        <taxon>Magnoliopsida</taxon>
        <taxon>Ranunculales</taxon>
        <taxon>Menispermaceae</taxon>
        <taxon>Menispermoideae</taxon>
        <taxon>Cissampelideae</taxon>
        <taxon>Stephania</taxon>
    </lineage>
</organism>
<proteinExistence type="predicted"/>
<feature type="region of interest" description="Disordered" evidence="1">
    <location>
        <begin position="130"/>
        <end position="158"/>
    </location>
</feature>
<evidence type="ECO:0000313" key="2">
    <source>
        <dbReference type="EMBL" id="KAK9148685.1"/>
    </source>
</evidence>
<evidence type="ECO:0000313" key="3">
    <source>
        <dbReference type="Proteomes" id="UP001419268"/>
    </source>
</evidence>
<feature type="compositionally biased region" description="Polar residues" evidence="1">
    <location>
        <begin position="140"/>
        <end position="157"/>
    </location>
</feature>
<comment type="caution">
    <text evidence="2">The sequence shown here is derived from an EMBL/GenBank/DDBJ whole genome shotgun (WGS) entry which is preliminary data.</text>
</comment>
<dbReference type="EMBL" id="JBBNAG010000003">
    <property type="protein sequence ID" value="KAK9148685.1"/>
    <property type="molecule type" value="Genomic_DNA"/>
</dbReference>
<protein>
    <submittedName>
        <fullName evidence="2">Uncharacterized protein</fullName>
    </submittedName>
</protein>
<gene>
    <name evidence="2" type="ORF">Scep_007442</name>
</gene>
<evidence type="ECO:0000256" key="1">
    <source>
        <dbReference type="SAM" id="MobiDB-lite"/>
    </source>
</evidence>
<name>A0AAP0KB58_9MAGN</name>
<keyword evidence="3" id="KW-1185">Reference proteome</keyword>